<evidence type="ECO:0000256" key="2">
    <source>
        <dbReference type="ARBA" id="ARBA00020570"/>
    </source>
</evidence>
<evidence type="ECO:0000256" key="3">
    <source>
        <dbReference type="ARBA" id="ARBA00022448"/>
    </source>
</evidence>
<dbReference type="Pfam" id="PF00085">
    <property type="entry name" value="Thioredoxin"/>
    <property type="match status" value="1"/>
</dbReference>
<dbReference type="InterPro" id="IPR017937">
    <property type="entry name" value="Thioredoxin_CS"/>
</dbReference>
<reference evidence="12 13" key="1">
    <citation type="submission" date="2020-07" db="EMBL/GenBank/DDBJ databases">
        <title>Alkalicella. sp. LB2 genome.</title>
        <authorList>
            <person name="Postec A."/>
            <person name="Quemeneur M."/>
        </authorList>
    </citation>
    <scope>NUCLEOTIDE SEQUENCE [LARGE SCALE GENOMIC DNA]</scope>
    <source>
        <strain evidence="12 13">LB2</strain>
    </source>
</reference>
<evidence type="ECO:0000313" key="12">
    <source>
        <dbReference type="EMBL" id="QNO14405.1"/>
    </source>
</evidence>
<organism evidence="12 13">
    <name type="scientific">Alkalicella caledoniensis</name>
    <dbReference type="NCBI Taxonomy" id="2731377"/>
    <lineage>
        <taxon>Bacteria</taxon>
        <taxon>Bacillati</taxon>
        <taxon>Bacillota</taxon>
        <taxon>Clostridia</taxon>
        <taxon>Eubacteriales</taxon>
        <taxon>Proteinivoracaceae</taxon>
        <taxon>Alkalicella</taxon>
    </lineage>
</organism>
<gene>
    <name evidence="12" type="primary">trxA</name>
    <name evidence="12" type="ORF">HYG86_06280</name>
</gene>
<feature type="active site" description="Nucleophile" evidence="9">
    <location>
        <position position="32"/>
    </location>
</feature>
<proteinExistence type="inferred from homology"/>
<dbReference type="PIRSF" id="PIRSF000077">
    <property type="entry name" value="Thioredoxin"/>
    <property type="match status" value="1"/>
</dbReference>
<keyword evidence="5 10" id="KW-1015">Disulfide bond</keyword>
<evidence type="ECO:0000256" key="4">
    <source>
        <dbReference type="ARBA" id="ARBA00022982"/>
    </source>
</evidence>
<evidence type="ECO:0000256" key="6">
    <source>
        <dbReference type="ARBA" id="ARBA00023284"/>
    </source>
</evidence>
<dbReference type="CDD" id="cd02947">
    <property type="entry name" value="TRX_family"/>
    <property type="match status" value="1"/>
</dbReference>
<dbReference type="KEGG" id="acae:HYG86_06280"/>
<evidence type="ECO:0000256" key="9">
    <source>
        <dbReference type="PIRSR" id="PIRSR000077-1"/>
    </source>
</evidence>
<comment type="similarity">
    <text evidence="1 8">Belongs to the thioredoxin family.</text>
</comment>
<dbReference type="PROSITE" id="PS51352">
    <property type="entry name" value="THIOREDOXIN_2"/>
    <property type="match status" value="1"/>
</dbReference>
<keyword evidence="3" id="KW-0813">Transport</keyword>
<dbReference type="InterPro" id="IPR036249">
    <property type="entry name" value="Thioredoxin-like_sf"/>
</dbReference>
<evidence type="ECO:0000256" key="8">
    <source>
        <dbReference type="PIRNR" id="PIRNR000077"/>
    </source>
</evidence>
<dbReference type="GO" id="GO:0015035">
    <property type="term" value="F:protein-disulfide reductase activity"/>
    <property type="evidence" value="ECO:0007669"/>
    <property type="project" value="UniProtKB-UniRule"/>
</dbReference>
<dbReference type="PANTHER" id="PTHR45663:SF11">
    <property type="entry name" value="GEO12009P1"/>
    <property type="match status" value="1"/>
</dbReference>
<dbReference type="Gene3D" id="3.40.30.10">
    <property type="entry name" value="Glutaredoxin"/>
    <property type="match status" value="1"/>
</dbReference>
<evidence type="ECO:0000259" key="11">
    <source>
        <dbReference type="PROSITE" id="PS51352"/>
    </source>
</evidence>
<feature type="active site" description="Nucleophile" evidence="9">
    <location>
        <position position="35"/>
    </location>
</feature>
<keyword evidence="4" id="KW-0249">Electron transport</keyword>
<dbReference type="InterPro" id="IPR013766">
    <property type="entry name" value="Thioredoxin_domain"/>
</dbReference>
<accession>A0A7G9W6U3</accession>
<feature type="site" description="Contributes to redox potential value" evidence="9">
    <location>
        <position position="33"/>
    </location>
</feature>
<sequence>MSKALEVTTQSFEQEVLNNDTPVLVDFWAPWCGPCKMLAPIIDELVGDYQGKVKIVKVNVDENQEIASKYGIMSIPTLILFDKGQEKDTITGFMPKKKLAEKIDSNL</sequence>
<dbReference type="SUPFAM" id="SSF52833">
    <property type="entry name" value="Thioredoxin-like"/>
    <property type="match status" value="1"/>
</dbReference>
<evidence type="ECO:0000313" key="13">
    <source>
        <dbReference type="Proteomes" id="UP000516160"/>
    </source>
</evidence>
<feature type="site" description="Contributes to redox potential value" evidence="9">
    <location>
        <position position="34"/>
    </location>
</feature>
<dbReference type="PROSITE" id="PS00194">
    <property type="entry name" value="THIOREDOXIN_1"/>
    <property type="match status" value="1"/>
</dbReference>
<protein>
    <recommendedName>
        <fullName evidence="2 7">Thioredoxin</fullName>
    </recommendedName>
</protein>
<name>A0A7G9W6U3_ALKCA</name>
<keyword evidence="13" id="KW-1185">Reference proteome</keyword>
<evidence type="ECO:0000256" key="5">
    <source>
        <dbReference type="ARBA" id="ARBA00023157"/>
    </source>
</evidence>
<dbReference type="PRINTS" id="PR00421">
    <property type="entry name" value="THIOREDOXIN"/>
</dbReference>
<dbReference type="RefSeq" id="WP_213168067.1">
    <property type="nucleotide sequence ID" value="NZ_CP058559.1"/>
</dbReference>
<evidence type="ECO:0000256" key="7">
    <source>
        <dbReference type="NCBIfam" id="TIGR01068"/>
    </source>
</evidence>
<feature type="domain" description="Thioredoxin" evidence="11">
    <location>
        <begin position="1"/>
        <end position="107"/>
    </location>
</feature>
<keyword evidence="6 10" id="KW-0676">Redox-active center</keyword>
<dbReference type="EMBL" id="CP058559">
    <property type="protein sequence ID" value="QNO14405.1"/>
    <property type="molecule type" value="Genomic_DNA"/>
</dbReference>
<evidence type="ECO:0000256" key="1">
    <source>
        <dbReference type="ARBA" id="ARBA00008987"/>
    </source>
</evidence>
<dbReference type="AlphaFoldDB" id="A0A7G9W6U3"/>
<evidence type="ECO:0000256" key="10">
    <source>
        <dbReference type="PIRSR" id="PIRSR000077-4"/>
    </source>
</evidence>
<feature type="site" description="Deprotonates C-terminal active site Cys" evidence="9">
    <location>
        <position position="26"/>
    </location>
</feature>
<dbReference type="FunFam" id="3.40.30.10:FF:000001">
    <property type="entry name" value="Thioredoxin"/>
    <property type="match status" value="1"/>
</dbReference>
<dbReference type="InterPro" id="IPR005746">
    <property type="entry name" value="Thioredoxin"/>
</dbReference>
<feature type="disulfide bond" description="Redox-active" evidence="10">
    <location>
        <begin position="32"/>
        <end position="35"/>
    </location>
</feature>
<dbReference type="Proteomes" id="UP000516160">
    <property type="component" value="Chromosome"/>
</dbReference>
<dbReference type="GO" id="GO:0005737">
    <property type="term" value="C:cytoplasm"/>
    <property type="evidence" value="ECO:0007669"/>
    <property type="project" value="TreeGrafter"/>
</dbReference>
<dbReference type="PANTHER" id="PTHR45663">
    <property type="entry name" value="GEO12009P1"/>
    <property type="match status" value="1"/>
</dbReference>
<dbReference type="NCBIfam" id="TIGR01068">
    <property type="entry name" value="thioredoxin"/>
    <property type="match status" value="1"/>
</dbReference>